<feature type="domain" description="Tyrosine-protein kinase ephrin type A/B receptor-like" evidence="1">
    <location>
        <begin position="130"/>
        <end position="164"/>
    </location>
</feature>
<feature type="domain" description="Tyrosine-protein kinase ephrin type A/B receptor-like" evidence="1">
    <location>
        <begin position="215"/>
        <end position="243"/>
    </location>
</feature>
<sequence>MKVFTVLEINCSLHKARSSRAIHLDLTKCLSWYFILSSIVVCALANVSEYSQIELDDLNCTGTHLDNCAACEAGTYANEELKLCGCCTNGKGVCRETADCVPCIAGYAQPNPGQSVCNKCTIGFSTEGKQRSSKCIPCSAGYYAGTDGSAECSPCPEGTATDKEAQFACPACQEGHYTNKTGQTACEPCPPGNFCAVQKCTECKLCPKGSYTNSTGTVVCHPCWLASYQPEKGQTTCLECPAGSEA</sequence>
<dbReference type="InterPro" id="IPR011641">
    <property type="entry name" value="Tyr-kin_ephrin_A/B_rcpt-like"/>
</dbReference>
<dbReference type="SUPFAM" id="SSF57184">
    <property type="entry name" value="Growth factor receptor domain"/>
    <property type="match status" value="1"/>
</dbReference>
<proteinExistence type="predicted"/>
<dbReference type="OrthoDB" id="413581at2759"/>
<dbReference type="SMART" id="SM01411">
    <property type="entry name" value="Ephrin_rec_like"/>
    <property type="match status" value="3"/>
</dbReference>
<dbReference type="Gene3D" id="2.10.50.10">
    <property type="entry name" value="Tumor Necrosis Factor Receptor, subunit A, domain 2"/>
    <property type="match status" value="1"/>
</dbReference>
<dbReference type="PANTHER" id="PTHR46967">
    <property type="entry name" value="INSULIN-LIKE GROWTH FACTOR BINDING PROTEIN,N-TERMINAL"/>
    <property type="match status" value="1"/>
</dbReference>
<evidence type="ECO:0000313" key="2">
    <source>
        <dbReference type="EMBL" id="RUS86772.1"/>
    </source>
</evidence>
<gene>
    <name evidence="2" type="ORF">EGW08_005495</name>
</gene>
<dbReference type="STRING" id="188477.A0A433TYY9"/>
<reference evidence="2 3" key="1">
    <citation type="submission" date="2019-01" db="EMBL/GenBank/DDBJ databases">
        <title>A draft genome assembly of the solar-powered sea slug Elysia chlorotica.</title>
        <authorList>
            <person name="Cai H."/>
            <person name="Li Q."/>
            <person name="Fang X."/>
            <person name="Li J."/>
            <person name="Curtis N.E."/>
            <person name="Altenburger A."/>
            <person name="Shibata T."/>
            <person name="Feng M."/>
            <person name="Maeda T."/>
            <person name="Schwartz J.A."/>
            <person name="Shigenobu S."/>
            <person name="Lundholm N."/>
            <person name="Nishiyama T."/>
            <person name="Yang H."/>
            <person name="Hasebe M."/>
            <person name="Li S."/>
            <person name="Pierce S.K."/>
            <person name="Wang J."/>
        </authorList>
    </citation>
    <scope>NUCLEOTIDE SEQUENCE [LARGE SCALE GENOMIC DNA]</scope>
    <source>
        <strain evidence="2">EC2010</strain>
        <tissue evidence="2">Whole organism of an adult</tissue>
    </source>
</reference>
<dbReference type="InterPro" id="IPR009030">
    <property type="entry name" value="Growth_fac_rcpt_cys_sf"/>
</dbReference>
<dbReference type="PANTHER" id="PTHR46967:SF1">
    <property type="entry name" value="KERATIN-ASSOCIATED PROTEIN 16-1-LIKE"/>
    <property type="match status" value="1"/>
</dbReference>
<feature type="non-terminal residue" evidence="2">
    <location>
        <position position="246"/>
    </location>
</feature>
<dbReference type="Proteomes" id="UP000271974">
    <property type="component" value="Unassembled WGS sequence"/>
</dbReference>
<dbReference type="Pfam" id="PF07699">
    <property type="entry name" value="Ephrin_rec_like"/>
    <property type="match status" value="2"/>
</dbReference>
<dbReference type="EMBL" id="RQTK01000129">
    <property type="protein sequence ID" value="RUS86772.1"/>
    <property type="molecule type" value="Genomic_DNA"/>
</dbReference>
<accession>A0A433TYY9</accession>
<evidence type="ECO:0000259" key="1">
    <source>
        <dbReference type="Pfam" id="PF07699"/>
    </source>
</evidence>
<comment type="caution">
    <text evidence="2">The sequence shown here is derived from an EMBL/GenBank/DDBJ whole genome shotgun (WGS) entry which is preliminary data.</text>
</comment>
<name>A0A433TYY9_ELYCH</name>
<keyword evidence="3" id="KW-1185">Reference proteome</keyword>
<evidence type="ECO:0000313" key="3">
    <source>
        <dbReference type="Proteomes" id="UP000271974"/>
    </source>
</evidence>
<protein>
    <recommendedName>
        <fullName evidence="1">Tyrosine-protein kinase ephrin type A/B receptor-like domain-containing protein</fullName>
    </recommendedName>
</protein>
<dbReference type="AlphaFoldDB" id="A0A433TYY9"/>
<organism evidence="2 3">
    <name type="scientific">Elysia chlorotica</name>
    <name type="common">Eastern emerald elysia</name>
    <name type="synonym">Sea slug</name>
    <dbReference type="NCBI Taxonomy" id="188477"/>
    <lineage>
        <taxon>Eukaryota</taxon>
        <taxon>Metazoa</taxon>
        <taxon>Spiralia</taxon>
        <taxon>Lophotrochozoa</taxon>
        <taxon>Mollusca</taxon>
        <taxon>Gastropoda</taxon>
        <taxon>Heterobranchia</taxon>
        <taxon>Euthyneura</taxon>
        <taxon>Panpulmonata</taxon>
        <taxon>Sacoglossa</taxon>
        <taxon>Placobranchoidea</taxon>
        <taxon>Plakobranchidae</taxon>
        <taxon>Elysia</taxon>
    </lineage>
</organism>